<dbReference type="OrthoDB" id="35104at2157"/>
<organism evidence="2 3">
    <name type="scientific">Methanofollis fontis</name>
    <dbReference type="NCBI Taxonomy" id="2052832"/>
    <lineage>
        <taxon>Archaea</taxon>
        <taxon>Methanobacteriati</taxon>
        <taxon>Methanobacteriota</taxon>
        <taxon>Stenosarchaea group</taxon>
        <taxon>Methanomicrobia</taxon>
        <taxon>Methanomicrobiales</taxon>
        <taxon>Methanomicrobiaceae</taxon>
        <taxon>Methanofollis</taxon>
    </lineage>
</organism>
<keyword evidence="3" id="KW-1185">Reference proteome</keyword>
<evidence type="ECO:0000313" key="2">
    <source>
        <dbReference type="EMBL" id="TAJ45474.1"/>
    </source>
</evidence>
<gene>
    <name evidence="2" type="ORF">CUJ86_01720</name>
</gene>
<dbReference type="EMBL" id="PGCL01000001">
    <property type="protein sequence ID" value="TAJ45474.1"/>
    <property type="molecule type" value="Genomic_DNA"/>
</dbReference>
<dbReference type="Pfam" id="PF07754">
    <property type="entry name" value="HVO_2753_ZBP"/>
    <property type="match status" value="1"/>
</dbReference>
<dbReference type="InterPro" id="IPR011668">
    <property type="entry name" value="HVO_2753-like_ZBP"/>
</dbReference>
<reference evidence="2 3" key="1">
    <citation type="submission" date="2017-11" db="EMBL/GenBank/DDBJ databases">
        <title>Isolation and Characterization of Methanofollis Species from Methane Seep Offshore SW Taiwan.</title>
        <authorList>
            <person name="Teng N.-H."/>
            <person name="Lai M.-C."/>
            <person name="Chen S.-C."/>
        </authorList>
    </citation>
    <scope>NUCLEOTIDE SEQUENCE [LARGE SCALE GENOMIC DNA]</scope>
    <source>
        <strain evidence="2 3">FWC-SCC2</strain>
    </source>
</reference>
<evidence type="ECO:0000259" key="1">
    <source>
        <dbReference type="Pfam" id="PF07754"/>
    </source>
</evidence>
<dbReference type="Proteomes" id="UP000292580">
    <property type="component" value="Unassembled WGS sequence"/>
</dbReference>
<dbReference type="NCBIfam" id="NF011481">
    <property type="entry name" value="PRK14890.1"/>
    <property type="match status" value="1"/>
</dbReference>
<proteinExistence type="predicted"/>
<dbReference type="InterPro" id="IPR044720">
    <property type="entry name" value="HVO_2753-like"/>
</dbReference>
<name>A0A483CT02_9EURY</name>
<sequence>MAIQKCTSCNAPLAESGSTKFGCPICGTEIRRCAPCREQSIAYTCEKCGFQGP</sequence>
<dbReference type="AlphaFoldDB" id="A0A483CT02"/>
<dbReference type="PANTHER" id="PTHR40733:SF1">
    <property type="entry name" value="SMALL ZINC FINGER PROTEIN HVO-2753-LIKE ZINC-BINDING POCKET DOMAIN-CONTAINING PROTEIN"/>
    <property type="match status" value="1"/>
</dbReference>
<comment type="caution">
    <text evidence="2">The sequence shown here is derived from an EMBL/GenBank/DDBJ whole genome shotgun (WGS) entry which is preliminary data.</text>
</comment>
<accession>A0A483CT02</accession>
<dbReference type="PANTHER" id="PTHR40733">
    <property type="entry name" value="ZINC-RIBBON RNA-BINDING PROTEIN INVOLVED IN TRANSLATION-RELATED"/>
    <property type="match status" value="1"/>
</dbReference>
<feature type="domain" description="Small zinc finger protein HVO-2753-like zinc-binding pocket" evidence="1">
    <location>
        <begin position="6"/>
        <end position="49"/>
    </location>
</feature>
<evidence type="ECO:0000313" key="3">
    <source>
        <dbReference type="Proteomes" id="UP000292580"/>
    </source>
</evidence>
<dbReference type="RefSeq" id="WP_130645832.1">
    <property type="nucleotide sequence ID" value="NZ_PGCL01000001.1"/>
</dbReference>
<protein>
    <submittedName>
        <fullName evidence="2">RNA-binding protein</fullName>
    </submittedName>
</protein>